<sequence>LDHIPTVGSPGLLGSYWSTFKYIRNGIDIVQEGFDKYKTGPFKVPTLRGWMVYLNPDHLEEVTKLPSDVMSFQLVLNDVVRMEYTFGPQIIHNPYHVTIIRTLVTRNLSSLLPGIKDEMIATLDELLDMKPNEWKSIPVVASSHIITTRMLNRTVVGLPLCRDPDWVDLTLRGTMDVIKEGILLGKVPNFFFALGVKFITTTSARLRRGTRHLEPIVKERLRCMEAYGEGWTDRPSDVLQWFMDEGHETAVPLLTARILFFILGGMIALAKVLCFLATNPQYVQPLREEVEMVLDGHGWTKEGIAQMRRVDSFIKETLRFEGTTAYGVQRKTTKDVTLSDGTFLPQGTHVAFAAYAIEHDHHYYEDPLSFKPFRFVELQDKCGDPSKYQLASVTHDSLGFGLGKSACPGRFLASMTLKVLLAYIVITYDVRPPKDFPDSHQLAGVILTKPSAKLLFRKRVD</sequence>
<keyword evidence="3 6" id="KW-0479">Metal-binding</keyword>
<organism evidence="7 8">
    <name type="scientific">Scleroderma citrinum Foug A</name>
    <dbReference type="NCBI Taxonomy" id="1036808"/>
    <lineage>
        <taxon>Eukaryota</taxon>
        <taxon>Fungi</taxon>
        <taxon>Dikarya</taxon>
        <taxon>Basidiomycota</taxon>
        <taxon>Agaricomycotina</taxon>
        <taxon>Agaricomycetes</taxon>
        <taxon>Agaricomycetidae</taxon>
        <taxon>Boletales</taxon>
        <taxon>Sclerodermatineae</taxon>
        <taxon>Sclerodermataceae</taxon>
        <taxon>Scleroderma</taxon>
    </lineage>
</organism>
<dbReference type="GO" id="GO:0016705">
    <property type="term" value="F:oxidoreductase activity, acting on paired donors, with incorporation or reduction of molecular oxygen"/>
    <property type="evidence" value="ECO:0007669"/>
    <property type="project" value="InterPro"/>
</dbReference>
<feature type="non-terminal residue" evidence="7">
    <location>
        <position position="1"/>
    </location>
</feature>
<dbReference type="Pfam" id="PF00067">
    <property type="entry name" value="p450"/>
    <property type="match status" value="1"/>
</dbReference>
<dbReference type="SUPFAM" id="SSF48264">
    <property type="entry name" value="Cytochrome P450"/>
    <property type="match status" value="1"/>
</dbReference>
<dbReference type="InterPro" id="IPR001128">
    <property type="entry name" value="Cyt_P450"/>
</dbReference>
<dbReference type="CDD" id="cd11041">
    <property type="entry name" value="CYP503A1-like"/>
    <property type="match status" value="1"/>
</dbReference>
<keyword evidence="4" id="KW-0560">Oxidoreductase</keyword>
<keyword evidence="5 6" id="KW-0408">Iron</keyword>
<evidence type="ECO:0000256" key="4">
    <source>
        <dbReference type="ARBA" id="ARBA00023002"/>
    </source>
</evidence>
<evidence type="ECO:0000256" key="3">
    <source>
        <dbReference type="ARBA" id="ARBA00022723"/>
    </source>
</evidence>
<reference evidence="8" key="2">
    <citation type="submission" date="2015-01" db="EMBL/GenBank/DDBJ databases">
        <title>Evolutionary Origins and Diversification of the Mycorrhizal Mutualists.</title>
        <authorList>
            <consortium name="DOE Joint Genome Institute"/>
            <consortium name="Mycorrhizal Genomics Consortium"/>
            <person name="Kohler A."/>
            <person name="Kuo A."/>
            <person name="Nagy L.G."/>
            <person name="Floudas D."/>
            <person name="Copeland A."/>
            <person name="Barry K.W."/>
            <person name="Cichocki N."/>
            <person name="Veneault-Fourrey C."/>
            <person name="LaButti K."/>
            <person name="Lindquist E.A."/>
            <person name="Lipzen A."/>
            <person name="Lundell T."/>
            <person name="Morin E."/>
            <person name="Murat C."/>
            <person name="Riley R."/>
            <person name="Ohm R."/>
            <person name="Sun H."/>
            <person name="Tunlid A."/>
            <person name="Henrissat B."/>
            <person name="Grigoriev I.V."/>
            <person name="Hibbett D.S."/>
            <person name="Martin F."/>
        </authorList>
    </citation>
    <scope>NUCLEOTIDE SEQUENCE [LARGE SCALE GENOMIC DNA]</scope>
    <source>
        <strain evidence="8">Foug A</strain>
    </source>
</reference>
<dbReference type="STRING" id="1036808.A0A0C3CQ40"/>
<dbReference type="GO" id="GO:0004497">
    <property type="term" value="F:monooxygenase activity"/>
    <property type="evidence" value="ECO:0007669"/>
    <property type="project" value="InterPro"/>
</dbReference>
<name>A0A0C3CQ40_9AGAM</name>
<evidence type="ECO:0000313" key="7">
    <source>
        <dbReference type="EMBL" id="KIM50675.1"/>
    </source>
</evidence>
<comment type="cofactor">
    <cofactor evidence="1 6">
        <name>heme</name>
        <dbReference type="ChEBI" id="CHEBI:30413"/>
    </cofactor>
</comment>
<dbReference type="OrthoDB" id="1844152at2759"/>
<dbReference type="InterPro" id="IPR036396">
    <property type="entry name" value="Cyt_P450_sf"/>
</dbReference>
<reference evidence="7 8" key="1">
    <citation type="submission" date="2014-04" db="EMBL/GenBank/DDBJ databases">
        <authorList>
            <consortium name="DOE Joint Genome Institute"/>
            <person name="Kuo A."/>
            <person name="Kohler A."/>
            <person name="Nagy L.G."/>
            <person name="Floudas D."/>
            <person name="Copeland A."/>
            <person name="Barry K.W."/>
            <person name="Cichocki N."/>
            <person name="Veneault-Fourrey C."/>
            <person name="LaButti K."/>
            <person name="Lindquist E.A."/>
            <person name="Lipzen A."/>
            <person name="Lundell T."/>
            <person name="Morin E."/>
            <person name="Murat C."/>
            <person name="Sun H."/>
            <person name="Tunlid A."/>
            <person name="Henrissat B."/>
            <person name="Grigoriev I.V."/>
            <person name="Hibbett D.S."/>
            <person name="Martin F."/>
            <person name="Nordberg H.P."/>
            <person name="Cantor M.N."/>
            <person name="Hua S.X."/>
        </authorList>
    </citation>
    <scope>NUCLEOTIDE SEQUENCE [LARGE SCALE GENOMIC DNA]</scope>
    <source>
        <strain evidence="7 8">Foug A</strain>
    </source>
</reference>
<dbReference type="Gene3D" id="1.10.630.10">
    <property type="entry name" value="Cytochrome P450"/>
    <property type="match status" value="1"/>
</dbReference>
<dbReference type="InParanoid" id="A0A0C3CQ40"/>
<dbReference type="GO" id="GO:0020037">
    <property type="term" value="F:heme binding"/>
    <property type="evidence" value="ECO:0007669"/>
    <property type="project" value="InterPro"/>
</dbReference>
<feature type="binding site" description="axial binding residue" evidence="6">
    <location>
        <position position="407"/>
    </location>
    <ligand>
        <name>heme</name>
        <dbReference type="ChEBI" id="CHEBI:30413"/>
    </ligand>
    <ligandPart>
        <name>Fe</name>
        <dbReference type="ChEBI" id="CHEBI:18248"/>
    </ligandPart>
</feature>
<proteinExistence type="inferred from homology"/>
<accession>A0A0C3CQ40</accession>
<evidence type="ECO:0000256" key="2">
    <source>
        <dbReference type="ARBA" id="ARBA00010617"/>
    </source>
</evidence>
<dbReference type="InterPro" id="IPR002401">
    <property type="entry name" value="Cyt_P450_E_grp-I"/>
</dbReference>
<dbReference type="HOGENOM" id="CLU_022195_0_2_1"/>
<gene>
    <name evidence="7" type="ORF">SCLCIDRAFT_144884</name>
</gene>
<keyword evidence="8" id="KW-1185">Reference proteome</keyword>
<dbReference type="PANTHER" id="PTHR46206">
    <property type="entry name" value="CYTOCHROME P450"/>
    <property type="match status" value="1"/>
</dbReference>
<evidence type="ECO:0000256" key="5">
    <source>
        <dbReference type="ARBA" id="ARBA00023004"/>
    </source>
</evidence>
<evidence type="ECO:0000256" key="6">
    <source>
        <dbReference type="PIRSR" id="PIRSR602401-1"/>
    </source>
</evidence>
<dbReference type="PRINTS" id="PR00463">
    <property type="entry name" value="EP450I"/>
</dbReference>
<dbReference type="GO" id="GO:0005506">
    <property type="term" value="F:iron ion binding"/>
    <property type="evidence" value="ECO:0007669"/>
    <property type="project" value="InterPro"/>
</dbReference>
<dbReference type="AlphaFoldDB" id="A0A0C3CQ40"/>
<dbReference type="EMBL" id="KN822353">
    <property type="protein sequence ID" value="KIM50675.1"/>
    <property type="molecule type" value="Genomic_DNA"/>
</dbReference>
<protein>
    <recommendedName>
        <fullName evidence="9">Cytochrome P450</fullName>
    </recommendedName>
</protein>
<comment type="similarity">
    <text evidence="2">Belongs to the cytochrome P450 family.</text>
</comment>
<evidence type="ECO:0000256" key="1">
    <source>
        <dbReference type="ARBA" id="ARBA00001971"/>
    </source>
</evidence>
<keyword evidence="6" id="KW-0349">Heme</keyword>
<dbReference type="Proteomes" id="UP000053989">
    <property type="component" value="Unassembled WGS sequence"/>
</dbReference>
<evidence type="ECO:0000313" key="8">
    <source>
        <dbReference type="Proteomes" id="UP000053989"/>
    </source>
</evidence>
<evidence type="ECO:0008006" key="9">
    <source>
        <dbReference type="Google" id="ProtNLM"/>
    </source>
</evidence>